<accession>C0ELU7</accession>
<dbReference type="EMBL" id="ACEN01000022">
    <property type="protein sequence ID" value="EEG34042.1"/>
    <property type="molecule type" value="Genomic_DNA"/>
</dbReference>
<name>C0ELU7_NEIFL</name>
<gene>
    <name evidence="1" type="ORF">NEIFLAOT_00910</name>
</gene>
<dbReference type="AlphaFoldDB" id="C0ELU7"/>
<proteinExistence type="predicted"/>
<sequence>MEHRQRQAVNVLVLRADLRIMRMLSLLGLGDEVVFLRRIRGQQGVRLFAAFGKFAIAEDKGLSSHNVGKGRLNMSIIV</sequence>
<reference evidence="1 2" key="1">
    <citation type="submission" date="2009-01" db="EMBL/GenBank/DDBJ databases">
        <authorList>
            <person name="Fulton L."/>
            <person name="Clifton S."/>
            <person name="Chinwalla A.T."/>
            <person name="Mitreva M."/>
            <person name="Sodergren E."/>
            <person name="Weinstock G."/>
            <person name="Clifton S."/>
            <person name="Dooling D.J."/>
            <person name="Fulton B."/>
            <person name="Minx P."/>
            <person name="Pepin K.H."/>
            <person name="Johnson M."/>
            <person name="Bhonagiri V."/>
            <person name="Nash W.E."/>
            <person name="Mardis E.R."/>
            <person name="Wilson R.K."/>
        </authorList>
    </citation>
    <scope>NUCLEOTIDE SEQUENCE [LARGE SCALE GENOMIC DNA]</scope>
    <source>
        <strain evidence="1 2">NRL30031/H210</strain>
    </source>
</reference>
<evidence type="ECO:0000313" key="1">
    <source>
        <dbReference type="EMBL" id="EEG34042.1"/>
    </source>
</evidence>
<evidence type="ECO:0000313" key="2">
    <source>
        <dbReference type="Proteomes" id="UP000004457"/>
    </source>
</evidence>
<organism evidence="1 2">
    <name type="scientific">Neisseria flavescens NRL30031/H210</name>
    <dbReference type="NCBI Taxonomy" id="546264"/>
    <lineage>
        <taxon>Bacteria</taxon>
        <taxon>Pseudomonadati</taxon>
        <taxon>Pseudomonadota</taxon>
        <taxon>Betaproteobacteria</taxon>
        <taxon>Neisseriales</taxon>
        <taxon>Neisseriaceae</taxon>
        <taxon>Neisseria</taxon>
    </lineage>
</organism>
<protein>
    <submittedName>
        <fullName evidence="1">Uncharacterized protein</fullName>
    </submittedName>
</protein>
<dbReference type="Proteomes" id="UP000004457">
    <property type="component" value="Unassembled WGS sequence"/>
</dbReference>
<comment type="caution">
    <text evidence="1">The sequence shown here is derived from an EMBL/GenBank/DDBJ whole genome shotgun (WGS) entry which is preliminary data.</text>
</comment>
<keyword evidence="2" id="KW-1185">Reference proteome</keyword>